<evidence type="ECO:0000313" key="4">
    <source>
        <dbReference type="EMBL" id="CAF1323908.1"/>
    </source>
</evidence>
<dbReference type="EMBL" id="CAJNOH010000724">
    <property type="protein sequence ID" value="CAF1111904.1"/>
    <property type="molecule type" value="Genomic_DNA"/>
</dbReference>
<evidence type="ECO:0000313" key="5">
    <source>
        <dbReference type="Proteomes" id="UP000663854"/>
    </source>
</evidence>
<dbReference type="AlphaFoldDB" id="A0A814PY35"/>
<evidence type="ECO:0000256" key="2">
    <source>
        <dbReference type="SAM" id="Phobius"/>
    </source>
</evidence>
<proteinExistence type="predicted"/>
<evidence type="ECO:0000313" key="6">
    <source>
        <dbReference type="Proteomes" id="UP000663870"/>
    </source>
</evidence>
<feature type="transmembrane region" description="Helical" evidence="2">
    <location>
        <begin position="73"/>
        <end position="101"/>
    </location>
</feature>
<keyword evidence="2" id="KW-1133">Transmembrane helix</keyword>
<feature type="region of interest" description="Disordered" evidence="1">
    <location>
        <begin position="266"/>
        <end position="340"/>
    </location>
</feature>
<name>A0A814PY35_9BILA</name>
<reference evidence="3" key="1">
    <citation type="submission" date="2021-02" db="EMBL/GenBank/DDBJ databases">
        <authorList>
            <person name="Nowell W R."/>
        </authorList>
    </citation>
    <scope>NUCLEOTIDE SEQUENCE</scope>
</reference>
<dbReference type="Proteomes" id="UP000663854">
    <property type="component" value="Unassembled WGS sequence"/>
</dbReference>
<accession>A0A814PY35</accession>
<comment type="caution">
    <text evidence="3">The sequence shown here is derived from an EMBL/GenBank/DDBJ whole genome shotgun (WGS) entry which is preliminary data.</text>
</comment>
<protein>
    <submittedName>
        <fullName evidence="3">Uncharacterized protein</fullName>
    </submittedName>
</protein>
<dbReference type="Proteomes" id="UP000663870">
    <property type="component" value="Unassembled WGS sequence"/>
</dbReference>
<gene>
    <name evidence="4" type="ORF">JXQ802_LOCUS30695</name>
    <name evidence="3" type="ORF">PYM288_LOCUS20232</name>
</gene>
<organism evidence="3 5">
    <name type="scientific">Rotaria sordida</name>
    <dbReference type="NCBI Taxonomy" id="392033"/>
    <lineage>
        <taxon>Eukaryota</taxon>
        <taxon>Metazoa</taxon>
        <taxon>Spiralia</taxon>
        <taxon>Gnathifera</taxon>
        <taxon>Rotifera</taxon>
        <taxon>Eurotatoria</taxon>
        <taxon>Bdelloidea</taxon>
        <taxon>Philodinida</taxon>
        <taxon>Philodinidae</taxon>
        <taxon>Rotaria</taxon>
    </lineage>
</organism>
<keyword evidence="2" id="KW-0812">Transmembrane</keyword>
<feature type="compositionally biased region" description="Low complexity" evidence="1">
    <location>
        <begin position="278"/>
        <end position="332"/>
    </location>
</feature>
<evidence type="ECO:0000313" key="3">
    <source>
        <dbReference type="EMBL" id="CAF1111904.1"/>
    </source>
</evidence>
<dbReference type="EMBL" id="CAJNOL010001260">
    <property type="protein sequence ID" value="CAF1323908.1"/>
    <property type="molecule type" value="Genomic_DNA"/>
</dbReference>
<keyword evidence="6" id="KW-1185">Reference proteome</keyword>
<evidence type="ECO:0000256" key="1">
    <source>
        <dbReference type="SAM" id="MobiDB-lite"/>
    </source>
</evidence>
<keyword evidence="2" id="KW-0472">Membrane</keyword>
<sequence length="340" mass="37533">MQRNAFISHIQQHQYLTLLRLSSTNKISIQTCNFGSKVSDDSESSISQEMSTEILYEKDTGTTKKLETFAKQIILGIGTFTGLVLLGLLIVIIVLLISVFLKNFNTNAVADDNTDFGEITQSFSTNWIPSKNQSMTVINTDEIARKLEAVYGIKPGSIRISTIMINNDQTNVDGRRHRRRRQLDRKKREIPRCDQLGSDRSIVEIAMNVIYPSRCGTSMSCKTDFVAVVQERIAAYMSNILLEFRFADGSFNELMLTRCHKDTDSSLNSLLRSRRAPKTTTTPATTAKATTAQATTTQATTAKATTTQATTAKATTAQATTAKTTTPKSAATSGKQLYVL</sequence>